<dbReference type="STRING" id="930.GCA_002079865_00433"/>
<organism evidence="1 2">
    <name type="scientific">Acidithiobacillus thiooxidans</name>
    <name type="common">Thiobacillus thiooxidans</name>
    <dbReference type="NCBI Taxonomy" id="930"/>
    <lineage>
        <taxon>Bacteria</taxon>
        <taxon>Pseudomonadati</taxon>
        <taxon>Pseudomonadota</taxon>
        <taxon>Acidithiobacillia</taxon>
        <taxon>Acidithiobacillales</taxon>
        <taxon>Acidithiobacillaceae</taxon>
        <taxon>Acidithiobacillus</taxon>
    </lineage>
</organism>
<evidence type="ECO:0000313" key="1">
    <source>
        <dbReference type="EMBL" id="OCX67512.1"/>
    </source>
</evidence>
<proteinExistence type="predicted"/>
<evidence type="ECO:0000313" key="2">
    <source>
        <dbReference type="Proteomes" id="UP000094893"/>
    </source>
</evidence>
<dbReference type="Proteomes" id="UP000094893">
    <property type="component" value="Unassembled WGS sequence"/>
</dbReference>
<sequence>MPLPLPEKSAERSEWLAAYEAHYQHYLSMVRPDRMGIAWSHSMVESSLGPHWWHLFGPHERTLSGWKHLQSTAKSHLSK</sequence>
<dbReference type="RefSeq" id="WP_031573280.1">
    <property type="nucleotide sequence ID" value="NZ_JABBDW010000104.1"/>
</dbReference>
<comment type="caution">
    <text evidence="1">The sequence shown here is derived from an EMBL/GenBank/DDBJ whole genome shotgun (WGS) entry which is preliminary data.</text>
</comment>
<protein>
    <submittedName>
        <fullName evidence="1">Uncharacterized protein</fullName>
    </submittedName>
</protein>
<reference evidence="1 2" key="1">
    <citation type="journal article" date="2016" name="Int. J. Mol. Sci.">
        <title>Comparative genomics of the extreme acidophile Acidithiobacillus thiooxidans reveals intraspecific divergence and niche adaptation.</title>
        <authorList>
            <person name="Zhang X."/>
            <person name="Feng X."/>
            <person name="Tao J."/>
            <person name="Ma L."/>
            <person name="Xiao Y."/>
            <person name="Liang Y."/>
            <person name="Liu X."/>
            <person name="Yin H."/>
        </authorList>
    </citation>
    <scope>NUCLEOTIDE SEQUENCE [LARGE SCALE GENOMIC DNA]</scope>
    <source>
        <strain evidence="1 2">A02</strain>
    </source>
</reference>
<accession>A0A1C2HUU3</accession>
<dbReference type="AlphaFoldDB" id="A0A1C2HUU3"/>
<dbReference type="EMBL" id="LWSA01000348">
    <property type="protein sequence ID" value="OCX67512.1"/>
    <property type="molecule type" value="Genomic_DNA"/>
</dbReference>
<gene>
    <name evidence="1" type="ORF">A6P07_19985</name>
</gene>
<name>A0A1C2HUU3_ACITH</name>